<gene>
    <name evidence="1" type="ORF">KDK_41700</name>
</gene>
<accession>A0A402AN03</accession>
<evidence type="ECO:0000313" key="1">
    <source>
        <dbReference type="EMBL" id="GCE20370.1"/>
    </source>
</evidence>
<evidence type="ECO:0000313" key="2">
    <source>
        <dbReference type="Proteomes" id="UP000287188"/>
    </source>
</evidence>
<comment type="caution">
    <text evidence="1">The sequence shown here is derived from an EMBL/GenBank/DDBJ whole genome shotgun (WGS) entry which is preliminary data.</text>
</comment>
<protein>
    <submittedName>
        <fullName evidence="1">Uncharacterized protein</fullName>
    </submittedName>
</protein>
<reference evidence="2" key="1">
    <citation type="submission" date="2018-12" db="EMBL/GenBank/DDBJ databases">
        <title>Tengunoibacter tsumagoiensis gen. nov., sp. nov., Dictyobacter kobayashii sp. nov., D. alpinus sp. nov., and D. joshuensis sp. nov. and description of Dictyobacteraceae fam. nov. within the order Ktedonobacterales isolated from Tengu-no-mugimeshi.</title>
        <authorList>
            <person name="Wang C.M."/>
            <person name="Zheng Y."/>
            <person name="Sakai Y."/>
            <person name="Toyoda A."/>
            <person name="Minakuchi Y."/>
            <person name="Abe K."/>
            <person name="Yokota A."/>
            <person name="Yabe S."/>
        </authorList>
    </citation>
    <scope>NUCLEOTIDE SEQUENCE [LARGE SCALE GENOMIC DNA]</scope>
    <source>
        <strain evidence="2">Uno11</strain>
    </source>
</reference>
<name>A0A402AN03_9CHLR</name>
<sequence length="251" mass="29400">MQVMRHEMRFRRPALREMKQVAQVVKDGEEHEEVLFHGIEDAFLLETYIAGLWGYAVGHVDGGADGLPDGWLRYVIPSETDVNRSRWEVHPDWQVIQSAFAVPELEESEYECEEREKEELLSEVDAYLEEHPWQDVTPPVRKRKKSVVKRPDYVAPVVDPLHFNLAPYIRERKRHVHMERMVAQLTGCMSTFEAWRAHSDDRLPGGVHADLSDTLSVYYRLAETYMLQRQKDFAETVRKKRVLYHIVESIA</sequence>
<proteinExistence type="predicted"/>
<organism evidence="1 2">
    <name type="scientific">Dictyobacter kobayashii</name>
    <dbReference type="NCBI Taxonomy" id="2014872"/>
    <lineage>
        <taxon>Bacteria</taxon>
        <taxon>Bacillati</taxon>
        <taxon>Chloroflexota</taxon>
        <taxon>Ktedonobacteria</taxon>
        <taxon>Ktedonobacterales</taxon>
        <taxon>Dictyobacteraceae</taxon>
        <taxon>Dictyobacter</taxon>
    </lineage>
</organism>
<dbReference type="AlphaFoldDB" id="A0A402AN03"/>
<keyword evidence="2" id="KW-1185">Reference proteome</keyword>
<dbReference type="EMBL" id="BIFS01000001">
    <property type="protein sequence ID" value="GCE20370.1"/>
    <property type="molecule type" value="Genomic_DNA"/>
</dbReference>
<dbReference type="Proteomes" id="UP000287188">
    <property type="component" value="Unassembled WGS sequence"/>
</dbReference>